<sequence length="61" mass="6904">MNVQRVPYGMLQPHVDWLEKEVKLQAATISGLEEALERQTLENDELGERLLKIKTLAGGSR</sequence>
<comment type="caution">
    <text evidence="1">The sequence shown here is derived from an EMBL/GenBank/DDBJ whole genome shotgun (WGS) entry which is preliminary data.</text>
</comment>
<protein>
    <submittedName>
        <fullName evidence="1">Uncharacterized protein</fullName>
    </submittedName>
</protein>
<evidence type="ECO:0000313" key="1">
    <source>
        <dbReference type="EMBL" id="KKK47404.1"/>
    </source>
</evidence>
<dbReference type="EMBL" id="LAZR01069597">
    <property type="protein sequence ID" value="KKK47404.1"/>
    <property type="molecule type" value="Genomic_DNA"/>
</dbReference>
<organism evidence="1">
    <name type="scientific">marine sediment metagenome</name>
    <dbReference type="NCBI Taxonomy" id="412755"/>
    <lineage>
        <taxon>unclassified sequences</taxon>
        <taxon>metagenomes</taxon>
        <taxon>ecological metagenomes</taxon>
    </lineage>
</organism>
<proteinExistence type="predicted"/>
<name>A0A0F8XZL9_9ZZZZ</name>
<reference evidence="1" key="1">
    <citation type="journal article" date="2015" name="Nature">
        <title>Complex archaea that bridge the gap between prokaryotes and eukaryotes.</title>
        <authorList>
            <person name="Spang A."/>
            <person name="Saw J.H."/>
            <person name="Jorgensen S.L."/>
            <person name="Zaremba-Niedzwiedzka K."/>
            <person name="Martijn J."/>
            <person name="Lind A.E."/>
            <person name="van Eijk R."/>
            <person name="Schleper C."/>
            <person name="Guy L."/>
            <person name="Ettema T.J."/>
        </authorList>
    </citation>
    <scope>NUCLEOTIDE SEQUENCE</scope>
</reference>
<gene>
    <name evidence="1" type="ORF">LCGC14_3155570</name>
</gene>
<dbReference type="AlphaFoldDB" id="A0A0F8XZL9"/>
<accession>A0A0F8XZL9</accession>